<keyword evidence="9" id="KW-1185">Reference proteome</keyword>
<evidence type="ECO:0000256" key="6">
    <source>
        <dbReference type="ARBA" id="ARBA00022989"/>
    </source>
</evidence>
<feature type="transmembrane region" description="Helical" evidence="8">
    <location>
        <begin position="100"/>
        <end position="121"/>
    </location>
</feature>
<dbReference type="FunCoup" id="A0A1U8AHZ9">
    <property type="interactions" value="124"/>
</dbReference>
<comment type="similarity">
    <text evidence="2 8">Belongs to the Casparian strip membrane proteins (CASP) family.</text>
</comment>
<organism evidence="9 10">
    <name type="scientific">Nelumbo nucifera</name>
    <name type="common">Sacred lotus</name>
    <dbReference type="NCBI Taxonomy" id="4432"/>
    <lineage>
        <taxon>Eukaryota</taxon>
        <taxon>Viridiplantae</taxon>
        <taxon>Streptophyta</taxon>
        <taxon>Embryophyta</taxon>
        <taxon>Tracheophyta</taxon>
        <taxon>Spermatophyta</taxon>
        <taxon>Magnoliopsida</taxon>
        <taxon>Proteales</taxon>
        <taxon>Nelumbonaceae</taxon>
        <taxon>Nelumbo</taxon>
    </lineage>
</organism>
<evidence type="ECO:0000313" key="9">
    <source>
        <dbReference type="Proteomes" id="UP000189703"/>
    </source>
</evidence>
<dbReference type="GO" id="GO:0005886">
    <property type="term" value="C:plasma membrane"/>
    <property type="evidence" value="ECO:0007669"/>
    <property type="project" value="UniProtKB-SubCell"/>
</dbReference>
<dbReference type="AlphaFoldDB" id="A0A1U8AHZ9"/>
<dbReference type="InterPro" id="IPR006702">
    <property type="entry name" value="CASP_dom"/>
</dbReference>
<dbReference type="NCBIfam" id="TIGR01569">
    <property type="entry name" value="A_tha_TIGR01569"/>
    <property type="match status" value="1"/>
</dbReference>
<feature type="transmembrane region" description="Helical" evidence="8">
    <location>
        <begin position="49"/>
        <end position="68"/>
    </location>
</feature>
<keyword evidence="7 8" id="KW-0472">Membrane</keyword>
<comment type="subunit">
    <text evidence="3 8">Homodimer and heterodimers.</text>
</comment>
<dbReference type="Proteomes" id="UP000189703">
    <property type="component" value="Unplaced"/>
</dbReference>
<evidence type="ECO:0000313" key="10">
    <source>
        <dbReference type="RefSeq" id="XP_010265455.1"/>
    </source>
</evidence>
<gene>
    <name evidence="10" type="primary">LOC104603182</name>
</gene>
<proteinExistence type="inferred from homology"/>
<accession>A0A1U8AHZ9</accession>
<evidence type="ECO:0000256" key="4">
    <source>
        <dbReference type="ARBA" id="ARBA00022475"/>
    </source>
</evidence>
<keyword evidence="6 8" id="KW-1133">Transmembrane helix</keyword>
<evidence type="ECO:0000256" key="1">
    <source>
        <dbReference type="ARBA" id="ARBA00004651"/>
    </source>
</evidence>
<keyword evidence="4 8" id="KW-1003">Cell membrane</keyword>
<keyword evidence="5 8" id="KW-0812">Transmembrane</keyword>
<evidence type="ECO:0000256" key="3">
    <source>
        <dbReference type="ARBA" id="ARBA00011489"/>
    </source>
</evidence>
<dbReference type="OMA" id="MAWICFL"/>
<dbReference type="KEGG" id="nnu:104603182"/>
<dbReference type="eggNOG" id="ENOG502S20T">
    <property type="taxonomic scope" value="Eukaryota"/>
</dbReference>
<dbReference type="RefSeq" id="XP_010265455.1">
    <property type="nucleotide sequence ID" value="XM_010267153.1"/>
</dbReference>
<dbReference type="PANTHER" id="PTHR33573">
    <property type="entry name" value="CASP-LIKE PROTEIN 4A4"/>
    <property type="match status" value="1"/>
</dbReference>
<dbReference type="InterPro" id="IPR006459">
    <property type="entry name" value="CASP/CASPL"/>
</dbReference>
<feature type="transmembrane region" description="Helical" evidence="8">
    <location>
        <begin position="12"/>
        <end position="29"/>
    </location>
</feature>
<evidence type="ECO:0000256" key="7">
    <source>
        <dbReference type="ARBA" id="ARBA00023136"/>
    </source>
</evidence>
<evidence type="ECO:0000256" key="5">
    <source>
        <dbReference type="ARBA" id="ARBA00022692"/>
    </source>
</evidence>
<protein>
    <recommendedName>
        <fullName evidence="8">CASP-like protein</fullName>
    </recommendedName>
</protein>
<evidence type="ECO:0000256" key="8">
    <source>
        <dbReference type="RuleBase" id="RU361233"/>
    </source>
</evidence>
<dbReference type="PANTHER" id="PTHR33573:SF30">
    <property type="entry name" value="CASP-LIKE PROTEIN 2C1-RELATED"/>
    <property type="match status" value="1"/>
</dbReference>
<sequence length="181" mass="20360">MENGMLKTEALLRLSAIGVLVLTACLVGTNTQTKHVFFSVERKATVKDLDALVILVIVESVTAFYHLLQLGKYFAFPRFKEKKAISYETQAWICFMLDQIVTYVNFGATVAAAQASMLAVTGSRDFQWMKVCRIYKRFCFQIGGSLTCGLVASILMIMISTFSAFNLFRLYSPKRFLVFKG</sequence>
<evidence type="ECO:0000256" key="2">
    <source>
        <dbReference type="ARBA" id="ARBA00007651"/>
    </source>
</evidence>
<name>A0A1U8AHZ9_NELNU</name>
<comment type="subcellular location">
    <subcellularLocation>
        <location evidence="1 8">Cell membrane</location>
        <topology evidence="1 8">Multi-pass membrane protein</topology>
    </subcellularLocation>
</comment>
<dbReference type="PROSITE" id="PS51257">
    <property type="entry name" value="PROKAR_LIPOPROTEIN"/>
    <property type="match status" value="1"/>
</dbReference>
<dbReference type="OrthoDB" id="689315at2759"/>
<dbReference type="GeneID" id="104603182"/>
<dbReference type="Pfam" id="PF04535">
    <property type="entry name" value="CASP_dom"/>
    <property type="match status" value="1"/>
</dbReference>
<reference evidence="10" key="1">
    <citation type="submission" date="2025-08" db="UniProtKB">
        <authorList>
            <consortium name="RefSeq"/>
        </authorList>
    </citation>
    <scope>IDENTIFICATION</scope>
</reference>
<feature type="transmembrane region" description="Helical" evidence="8">
    <location>
        <begin position="142"/>
        <end position="168"/>
    </location>
</feature>